<feature type="compositionally biased region" description="Low complexity" evidence="1">
    <location>
        <begin position="129"/>
        <end position="138"/>
    </location>
</feature>
<dbReference type="RefSeq" id="WP_326752905.1">
    <property type="nucleotide sequence ID" value="NZ_CP109134.1"/>
</dbReference>
<evidence type="ECO:0000256" key="1">
    <source>
        <dbReference type="SAM" id="MobiDB-lite"/>
    </source>
</evidence>
<proteinExistence type="predicted"/>
<name>A0ABZ1GQ32_9ACTN</name>
<feature type="region of interest" description="Disordered" evidence="1">
    <location>
        <begin position="36"/>
        <end position="143"/>
    </location>
</feature>
<accession>A0ABZ1GQ32</accession>
<dbReference type="GeneID" id="91543730"/>
<reference evidence="2 3" key="1">
    <citation type="submission" date="2022-10" db="EMBL/GenBank/DDBJ databases">
        <title>The complete genomes of actinobacterial strains from the NBC collection.</title>
        <authorList>
            <person name="Joergensen T.S."/>
            <person name="Alvarez Arevalo M."/>
            <person name="Sterndorff E.B."/>
            <person name="Faurdal D."/>
            <person name="Vuksanovic O."/>
            <person name="Mourched A.-S."/>
            <person name="Charusanti P."/>
            <person name="Shaw S."/>
            <person name="Blin K."/>
            <person name="Weber T."/>
        </authorList>
    </citation>
    <scope>NUCLEOTIDE SEQUENCE [LARGE SCALE GENOMIC DNA]</scope>
    <source>
        <strain evidence="2 3">NBC 01753</strain>
    </source>
</reference>
<keyword evidence="3" id="KW-1185">Reference proteome</keyword>
<dbReference type="Proteomes" id="UP001335325">
    <property type="component" value="Chromosome"/>
</dbReference>
<evidence type="ECO:0000313" key="3">
    <source>
        <dbReference type="Proteomes" id="UP001335325"/>
    </source>
</evidence>
<evidence type="ECO:0008006" key="4">
    <source>
        <dbReference type="Google" id="ProtNLM"/>
    </source>
</evidence>
<dbReference type="EMBL" id="CP109134">
    <property type="protein sequence ID" value="WSD06803.1"/>
    <property type="molecule type" value="Genomic_DNA"/>
</dbReference>
<feature type="compositionally biased region" description="Basic and acidic residues" evidence="1">
    <location>
        <begin position="81"/>
        <end position="105"/>
    </location>
</feature>
<evidence type="ECO:0000313" key="2">
    <source>
        <dbReference type="EMBL" id="WSD06803.1"/>
    </source>
</evidence>
<gene>
    <name evidence="2" type="ORF">OIE73_14150</name>
</gene>
<protein>
    <recommendedName>
        <fullName evidence="4">Secreted protein</fullName>
    </recommendedName>
</protein>
<feature type="compositionally biased region" description="Polar residues" evidence="1">
    <location>
        <begin position="47"/>
        <end position="62"/>
    </location>
</feature>
<organism evidence="2 3">
    <name type="scientific">Streptomyces hirsutus</name>
    <dbReference type="NCBI Taxonomy" id="35620"/>
    <lineage>
        <taxon>Bacteria</taxon>
        <taxon>Bacillati</taxon>
        <taxon>Actinomycetota</taxon>
        <taxon>Actinomycetes</taxon>
        <taxon>Kitasatosporales</taxon>
        <taxon>Streptomycetaceae</taxon>
        <taxon>Streptomyces</taxon>
    </lineage>
</organism>
<sequence length="213" mass="21848">MRRGLVHLLAWLLATGAAVTLSWWGVHTVMAGTAYDPPRALPVTAGDATTQESKPVSSSTRHPSGGEPSKDAEGGEDDKDGEGSKAKDGGKDAEGAEGPDTKSSDSSRQSAREPGGTSAAPEPEPADPAPAGGDPAPATSGEVKAYDTAGGRAVFDLGETSASLVSATPGAGWSMQVWKTESWIRVEFAAGAERVSVFCTWHDGPPRVEIGTY</sequence>